<name>A0AAD7E5F3_9AGAR</name>
<protein>
    <submittedName>
        <fullName evidence="1">Uncharacterized protein</fullName>
    </submittedName>
</protein>
<accession>A0AAD7E5F3</accession>
<gene>
    <name evidence="1" type="ORF">GGX14DRAFT_581605</name>
</gene>
<reference evidence="1" key="1">
    <citation type="submission" date="2023-03" db="EMBL/GenBank/DDBJ databases">
        <title>Massive genome expansion in bonnet fungi (Mycena s.s.) driven by repeated elements and novel gene families across ecological guilds.</title>
        <authorList>
            <consortium name="Lawrence Berkeley National Laboratory"/>
            <person name="Harder C.B."/>
            <person name="Miyauchi S."/>
            <person name="Viragh M."/>
            <person name="Kuo A."/>
            <person name="Thoen E."/>
            <person name="Andreopoulos B."/>
            <person name="Lu D."/>
            <person name="Skrede I."/>
            <person name="Drula E."/>
            <person name="Henrissat B."/>
            <person name="Morin E."/>
            <person name="Kohler A."/>
            <person name="Barry K."/>
            <person name="LaButti K."/>
            <person name="Morin E."/>
            <person name="Salamov A."/>
            <person name="Lipzen A."/>
            <person name="Mereny Z."/>
            <person name="Hegedus B."/>
            <person name="Baldrian P."/>
            <person name="Stursova M."/>
            <person name="Weitz H."/>
            <person name="Taylor A."/>
            <person name="Grigoriev I.V."/>
            <person name="Nagy L.G."/>
            <person name="Martin F."/>
            <person name="Kauserud H."/>
        </authorList>
    </citation>
    <scope>NUCLEOTIDE SEQUENCE</scope>
    <source>
        <strain evidence="1">9144</strain>
    </source>
</reference>
<organism evidence="1 2">
    <name type="scientific">Mycena pura</name>
    <dbReference type="NCBI Taxonomy" id="153505"/>
    <lineage>
        <taxon>Eukaryota</taxon>
        <taxon>Fungi</taxon>
        <taxon>Dikarya</taxon>
        <taxon>Basidiomycota</taxon>
        <taxon>Agaricomycotina</taxon>
        <taxon>Agaricomycetes</taxon>
        <taxon>Agaricomycetidae</taxon>
        <taxon>Agaricales</taxon>
        <taxon>Marasmiineae</taxon>
        <taxon>Mycenaceae</taxon>
        <taxon>Mycena</taxon>
    </lineage>
</organism>
<sequence>MSQARVLLNNADVFSHPEVKSAREGFGVELFGAMSLPKTIIEIGLSRFLLAMFDQNIKNVDDLWQRIDFTVPQRQRSRLMYILVKLFEVRLRQYLLGVGHPTTAIGFGVTESDVNTSCDAKLLRAKLLLVAVSDSEMLPPDRFWSIEFTFSGKPPTMMELAAPDLADQQPDFLKLHTCCGKIRPP</sequence>
<evidence type="ECO:0000313" key="2">
    <source>
        <dbReference type="Proteomes" id="UP001219525"/>
    </source>
</evidence>
<keyword evidence="2" id="KW-1185">Reference proteome</keyword>
<comment type="caution">
    <text evidence="1">The sequence shown here is derived from an EMBL/GenBank/DDBJ whole genome shotgun (WGS) entry which is preliminary data.</text>
</comment>
<evidence type="ECO:0000313" key="1">
    <source>
        <dbReference type="EMBL" id="KAJ7229908.1"/>
    </source>
</evidence>
<proteinExistence type="predicted"/>
<dbReference type="EMBL" id="JARJCW010000001">
    <property type="protein sequence ID" value="KAJ7229908.1"/>
    <property type="molecule type" value="Genomic_DNA"/>
</dbReference>
<dbReference type="AlphaFoldDB" id="A0AAD7E5F3"/>
<dbReference type="Proteomes" id="UP001219525">
    <property type="component" value="Unassembled WGS sequence"/>
</dbReference>